<proteinExistence type="predicted"/>
<organism evidence="1 2">
    <name type="scientific">Dyadobacter sandarakinus</name>
    <dbReference type="NCBI Taxonomy" id="2747268"/>
    <lineage>
        <taxon>Bacteria</taxon>
        <taxon>Pseudomonadati</taxon>
        <taxon>Bacteroidota</taxon>
        <taxon>Cytophagia</taxon>
        <taxon>Cytophagales</taxon>
        <taxon>Spirosomataceae</taxon>
        <taxon>Dyadobacter</taxon>
    </lineage>
</organism>
<gene>
    <name evidence="1" type="ORF">HWI92_08860</name>
</gene>
<accession>A0ABX7I688</accession>
<reference evidence="1 2" key="1">
    <citation type="submission" date="2020-06" db="EMBL/GenBank/DDBJ databases">
        <title>Dyadobacter sandarakinus sp. nov., isolated from the soil of the Arctic Yellow River Station.</title>
        <authorList>
            <person name="Zhang Y."/>
            <person name="Peng F."/>
        </authorList>
    </citation>
    <scope>NUCLEOTIDE SEQUENCE [LARGE SCALE GENOMIC DNA]</scope>
    <source>
        <strain evidence="1 2">Q3-56</strain>
    </source>
</reference>
<dbReference type="Proteomes" id="UP000612680">
    <property type="component" value="Chromosome"/>
</dbReference>
<dbReference type="RefSeq" id="WP_204662868.1">
    <property type="nucleotide sequence ID" value="NZ_CP056775.1"/>
</dbReference>
<evidence type="ECO:0000313" key="2">
    <source>
        <dbReference type="Proteomes" id="UP000612680"/>
    </source>
</evidence>
<evidence type="ECO:0008006" key="3">
    <source>
        <dbReference type="Google" id="ProtNLM"/>
    </source>
</evidence>
<name>A0ABX7I688_9BACT</name>
<sequence length="158" mass="17446">MKKLIFFCLVIFMGACKHDDEAVTPEFDFAPEFTGNYWTTTIDGPTTINHDWVVTPLVKNQLGIVYTKVVKVTAAGTVLTLNQKYTLVNVVPSTADTFTINETVDVEQDNGVLLRQKVEGVATKIVNGSGIPQINITLKLTNTASNASTEEYLEFKKK</sequence>
<dbReference type="EMBL" id="CP056775">
    <property type="protein sequence ID" value="QRR01002.1"/>
    <property type="molecule type" value="Genomic_DNA"/>
</dbReference>
<dbReference type="PROSITE" id="PS51257">
    <property type="entry name" value="PROKAR_LIPOPROTEIN"/>
    <property type="match status" value="1"/>
</dbReference>
<keyword evidence="2" id="KW-1185">Reference proteome</keyword>
<protein>
    <recommendedName>
        <fullName evidence="3">Lipid-binding hydrolase</fullName>
    </recommendedName>
</protein>
<evidence type="ECO:0000313" key="1">
    <source>
        <dbReference type="EMBL" id="QRR01002.1"/>
    </source>
</evidence>